<evidence type="ECO:0000313" key="7">
    <source>
        <dbReference type="EMBL" id="MDC8015323.1"/>
    </source>
</evidence>
<sequence length="383" mass="41148">MTPGTHPRLFAWRARLVPDDLGLGWMPFWTLGYLCFLAMPLFVPGLGRPGWLWPTLLAAVVFLPVYFRSYRASGRELVLLLVAMWTLAVLLAPYNLLANTFVVYACGTAPWLGSLRRGAIVAAVLVLGYGLYALDRGGGAIAAAITLFVGAASFASNWLVRENLRKQTALRLSHDEVRRLAATAERERIGRDLHDLLGHTLSLIAIKTELATRVWDRDGGAARREVEEVERIARDALAQVRRAVSGIRAAGVAAELASARLLLESSAIVFRYDADLAGLPPNIETTIALAVREAVTNIQRHARASRASVSVRREAGELVVVVADDGRGGDIVPGNGLAGMRERLVGIGAMLAIDSVRGRGTTLTIRVPLPGDGAPGTATEVAK</sequence>
<dbReference type="Gene3D" id="3.30.565.10">
    <property type="entry name" value="Histidine kinase-like ATPase, C-terminal domain"/>
    <property type="match status" value="1"/>
</dbReference>
<feature type="transmembrane region" description="Helical" evidence="4">
    <location>
        <begin position="118"/>
        <end position="134"/>
    </location>
</feature>
<keyword evidence="8" id="KW-1185">Reference proteome</keyword>
<dbReference type="PANTHER" id="PTHR24421:SF63">
    <property type="entry name" value="SENSOR HISTIDINE KINASE DESK"/>
    <property type="match status" value="1"/>
</dbReference>
<evidence type="ECO:0000256" key="2">
    <source>
        <dbReference type="ARBA" id="ARBA00022777"/>
    </source>
</evidence>
<comment type="caution">
    <text evidence="7">The sequence shown here is derived from an EMBL/GenBank/DDBJ whole genome shotgun (WGS) entry which is preliminary data.</text>
</comment>
<dbReference type="InterPro" id="IPR050482">
    <property type="entry name" value="Sensor_HK_TwoCompSys"/>
</dbReference>
<dbReference type="Gene3D" id="1.20.5.1930">
    <property type="match status" value="1"/>
</dbReference>
<dbReference type="GO" id="GO:0000155">
    <property type="term" value="F:phosphorelay sensor kinase activity"/>
    <property type="evidence" value="ECO:0007669"/>
    <property type="project" value="InterPro"/>
</dbReference>
<dbReference type="InterPro" id="IPR003594">
    <property type="entry name" value="HATPase_dom"/>
</dbReference>
<dbReference type="CDD" id="cd16917">
    <property type="entry name" value="HATPase_UhpB-NarQ-NarX-like"/>
    <property type="match status" value="1"/>
</dbReference>
<dbReference type="InterPro" id="IPR036890">
    <property type="entry name" value="HATPase_C_sf"/>
</dbReference>
<accession>A0A9X3YQV5</accession>
<proteinExistence type="predicted"/>
<evidence type="ECO:0000313" key="8">
    <source>
        <dbReference type="Proteomes" id="UP001139971"/>
    </source>
</evidence>
<gene>
    <name evidence="7" type="ORF">OD750_022530</name>
</gene>
<keyword evidence="4" id="KW-1133">Transmembrane helix</keyword>
<name>A0A9X3YQV5_9GAMM</name>
<keyword evidence="4" id="KW-0472">Membrane</keyword>
<dbReference type="Pfam" id="PF07730">
    <property type="entry name" value="HisKA_3"/>
    <property type="match status" value="1"/>
</dbReference>
<feature type="transmembrane region" description="Helical" evidence="4">
    <location>
        <begin position="140"/>
        <end position="160"/>
    </location>
</feature>
<reference evidence="7" key="1">
    <citation type="submission" date="2023-02" db="EMBL/GenBank/DDBJ databases">
        <title>Tahibacter soli sp. nov. isolated from soil.</title>
        <authorList>
            <person name="Baek J.H."/>
            <person name="Lee J.K."/>
            <person name="Choi D.G."/>
            <person name="Jeon C.O."/>
        </authorList>
    </citation>
    <scope>NUCLEOTIDE SEQUENCE</scope>
    <source>
        <strain evidence="7">BL</strain>
    </source>
</reference>
<dbReference type="AlphaFoldDB" id="A0A9X3YQV5"/>
<dbReference type="EMBL" id="JAOVZO020000020">
    <property type="protein sequence ID" value="MDC8015323.1"/>
    <property type="molecule type" value="Genomic_DNA"/>
</dbReference>
<evidence type="ECO:0000259" key="6">
    <source>
        <dbReference type="Pfam" id="PF07730"/>
    </source>
</evidence>
<dbReference type="InterPro" id="IPR011712">
    <property type="entry name" value="Sig_transdc_His_kin_sub3_dim/P"/>
</dbReference>
<dbReference type="RefSeq" id="WP_263544335.1">
    <property type="nucleotide sequence ID" value="NZ_JAOVZO020000020.1"/>
</dbReference>
<dbReference type="Pfam" id="PF02518">
    <property type="entry name" value="HATPase_c"/>
    <property type="match status" value="1"/>
</dbReference>
<feature type="transmembrane region" description="Helical" evidence="4">
    <location>
        <begin position="22"/>
        <end position="43"/>
    </location>
</feature>
<feature type="domain" description="Signal transduction histidine kinase subgroup 3 dimerisation and phosphoacceptor" evidence="6">
    <location>
        <begin position="185"/>
        <end position="249"/>
    </location>
</feature>
<dbReference type="SUPFAM" id="SSF55874">
    <property type="entry name" value="ATPase domain of HSP90 chaperone/DNA topoisomerase II/histidine kinase"/>
    <property type="match status" value="1"/>
</dbReference>
<organism evidence="7 8">
    <name type="scientific">Tahibacter soli</name>
    <dbReference type="NCBI Taxonomy" id="2983605"/>
    <lineage>
        <taxon>Bacteria</taxon>
        <taxon>Pseudomonadati</taxon>
        <taxon>Pseudomonadota</taxon>
        <taxon>Gammaproteobacteria</taxon>
        <taxon>Lysobacterales</taxon>
        <taxon>Rhodanobacteraceae</taxon>
        <taxon>Tahibacter</taxon>
    </lineage>
</organism>
<keyword evidence="1" id="KW-0808">Transferase</keyword>
<feature type="transmembrane region" description="Helical" evidence="4">
    <location>
        <begin position="50"/>
        <end position="67"/>
    </location>
</feature>
<keyword evidence="4" id="KW-0812">Transmembrane</keyword>
<dbReference type="PANTHER" id="PTHR24421">
    <property type="entry name" value="NITRATE/NITRITE SENSOR PROTEIN NARX-RELATED"/>
    <property type="match status" value="1"/>
</dbReference>
<evidence type="ECO:0000259" key="5">
    <source>
        <dbReference type="Pfam" id="PF02518"/>
    </source>
</evidence>
<protein>
    <submittedName>
        <fullName evidence="7">Sensor histidine kinase</fullName>
    </submittedName>
</protein>
<keyword evidence="3" id="KW-0902">Two-component regulatory system</keyword>
<feature type="transmembrane region" description="Helical" evidence="4">
    <location>
        <begin position="79"/>
        <end position="106"/>
    </location>
</feature>
<dbReference type="Proteomes" id="UP001139971">
    <property type="component" value="Unassembled WGS sequence"/>
</dbReference>
<feature type="domain" description="Histidine kinase/HSP90-like ATPase" evidence="5">
    <location>
        <begin position="284"/>
        <end position="370"/>
    </location>
</feature>
<dbReference type="GO" id="GO:0016020">
    <property type="term" value="C:membrane"/>
    <property type="evidence" value="ECO:0007669"/>
    <property type="project" value="InterPro"/>
</dbReference>
<keyword evidence="2 7" id="KW-0418">Kinase</keyword>
<evidence type="ECO:0000256" key="3">
    <source>
        <dbReference type="ARBA" id="ARBA00023012"/>
    </source>
</evidence>
<dbReference type="GO" id="GO:0046983">
    <property type="term" value="F:protein dimerization activity"/>
    <property type="evidence" value="ECO:0007669"/>
    <property type="project" value="InterPro"/>
</dbReference>
<evidence type="ECO:0000256" key="1">
    <source>
        <dbReference type="ARBA" id="ARBA00022679"/>
    </source>
</evidence>
<evidence type="ECO:0000256" key="4">
    <source>
        <dbReference type="SAM" id="Phobius"/>
    </source>
</evidence>